<keyword evidence="3" id="KW-1185">Reference proteome</keyword>
<dbReference type="Pfam" id="PF00646">
    <property type="entry name" value="F-box"/>
    <property type="match status" value="1"/>
</dbReference>
<evidence type="ECO:0000259" key="1">
    <source>
        <dbReference type="PROSITE" id="PS50181"/>
    </source>
</evidence>
<protein>
    <recommendedName>
        <fullName evidence="1">F-box domain-containing protein</fullName>
    </recommendedName>
</protein>
<dbReference type="PROSITE" id="PS50181">
    <property type="entry name" value="FBOX"/>
    <property type="match status" value="1"/>
</dbReference>
<dbReference type="SMART" id="SM00256">
    <property type="entry name" value="FBOX"/>
    <property type="match status" value="1"/>
</dbReference>
<proteinExistence type="predicted"/>
<dbReference type="EMBL" id="CM017322">
    <property type="protein sequence ID" value="KAE8008804.1"/>
    <property type="molecule type" value="Genomic_DNA"/>
</dbReference>
<dbReference type="InterPro" id="IPR050942">
    <property type="entry name" value="F-box_BR-signaling"/>
</dbReference>
<dbReference type="Proteomes" id="UP000327013">
    <property type="component" value="Chromosome 2"/>
</dbReference>
<dbReference type="OrthoDB" id="1657203at2759"/>
<accession>A0A5N6QP56</accession>
<feature type="domain" description="F-box" evidence="1">
    <location>
        <begin position="57"/>
        <end position="110"/>
    </location>
</feature>
<dbReference type="Pfam" id="PF03478">
    <property type="entry name" value="Beta-prop_KIB1-4"/>
    <property type="match status" value="1"/>
</dbReference>
<dbReference type="InterPro" id="IPR036047">
    <property type="entry name" value="F-box-like_dom_sf"/>
</dbReference>
<organism evidence="2 3">
    <name type="scientific">Carpinus fangiana</name>
    <dbReference type="NCBI Taxonomy" id="176857"/>
    <lineage>
        <taxon>Eukaryota</taxon>
        <taxon>Viridiplantae</taxon>
        <taxon>Streptophyta</taxon>
        <taxon>Embryophyta</taxon>
        <taxon>Tracheophyta</taxon>
        <taxon>Spermatophyta</taxon>
        <taxon>Magnoliopsida</taxon>
        <taxon>eudicotyledons</taxon>
        <taxon>Gunneridae</taxon>
        <taxon>Pentapetalae</taxon>
        <taxon>rosids</taxon>
        <taxon>fabids</taxon>
        <taxon>Fagales</taxon>
        <taxon>Betulaceae</taxon>
        <taxon>Carpinus</taxon>
    </lineage>
</organism>
<dbReference type="Gene3D" id="1.20.1280.50">
    <property type="match status" value="1"/>
</dbReference>
<evidence type="ECO:0000313" key="3">
    <source>
        <dbReference type="Proteomes" id="UP000327013"/>
    </source>
</evidence>
<evidence type="ECO:0000313" key="2">
    <source>
        <dbReference type="EMBL" id="KAE8008804.1"/>
    </source>
</evidence>
<dbReference type="SUPFAM" id="SSF81383">
    <property type="entry name" value="F-box domain"/>
    <property type="match status" value="1"/>
</dbReference>
<dbReference type="PANTHER" id="PTHR44259">
    <property type="entry name" value="OS07G0183000 PROTEIN-RELATED"/>
    <property type="match status" value="1"/>
</dbReference>
<dbReference type="InterPro" id="IPR001810">
    <property type="entry name" value="F-box_dom"/>
</dbReference>
<sequence length="470" mass="53197">MAELYGNLGEYLSFNVSSFLKQQSLYLSFSVFSFLKQQILYRNNKKSKLSKSFVHVYGRWDEVPYDMMGEILGRLNIIDRIRLGGVCKSWRSIVKQKDIHSAPSVPWLLLPHAQNCNSLSFFSMSEGIVHSIKLPKAAQGGWCFGSSKGWLTIARGTQDDPQVFLLNPISGVQRHLPSLTTIPSFKDFVDVAWDPNRITSFIRKIELSSTDISKCIVAAIFRLPNILAVCKVGDKEWSVFQGPEEKGLSYFDIKFHEDKLYGLVEEEEEGSFESHTIELGSHEEAVVLKLIPNVSACAPFLNEEETEFIGDIGIQKDGLESHLVESDGELLIVSALMNILFSVFGEEDEEEDEDRSLDFIYSKTTKYQVFKIGWSTSTFTRVANIGDKMLFVSQSESSSLTAPHFNGFCGNRIYFSEDSTDRYGLDAPVPLVCQESGVFYLDDDKIERSFPSINLPTQCQMCWFTPQYPY</sequence>
<dbReference type="PANTHER" id="PTHR44259:SF87">
    <property type="entry name" value="F-BOX DOMAIN-CONTAINING PROTEIN"/>
    <property type="match status" value="1"/>
</dbReference>
<dbReference type="InterPro" id="IPR005174">
    <property type="entry name" value="KIB1-4_b-propeller"/>
</dbReference>
<name>A0A5N6QP56_9ROSI</name>
<reference evidence="2 3" key="1">
    <citation type="submission" date="2019-06" db="EMBL/GenBank/DDBJ databases">
        <title>A chromosomal-level reference genome of Carpinus fangiana (Coryloideae, Betulaceae).</title>
        <authorList>
            <person name="Yang X."/>
            <person name="Wang Z."/>
            <person name="Zhang L."/>
            <person name="Hao G."/>
            <person name="Liu J."/>
            <person name="Yang Y."/>
        </authorList>
    </citation>
    <scope>NUCLEOTIDE SEQUENCE [LARGE SCALE GENOMIC DNA]</scope>
    <source>
        <strain evidence="2">Cfa_2016G</strain>
        <tissue evidence="2">Leaf</tissue>
    </source>
</reference>
<dbReference type="AlphaFoldDB" id="A0A5N6QP56"/>
<gene>
    <name evidence="2" type="ORF">FH972_005279</name>
</gene>